<reference evidence="3" key="1">
    <citation type="submission" date="2018-01" db="EMBL/GenBank/DDBJ databases">
        <authorList>
            <person name="Li J."/>
        </authorList>
    </citation>
    <scope>NUCLEOTIDE SEQUENCE [LARGE SCALE GENOMIC DNA]</scope>
    <source>
        <strain evidence="3">2184</strain>
    </source>
</reference>
<sequence>MVAISAVCVIFVAASIAIANWYVIVARWLPALLAVAVSLLSPANIAAVGGYVAISWRLSARANPGVTSSAEIIAWP</sequence>
<evidence type="ECO:0000256" key="1">
    <source>
        <dbReference type="SAM" id="Phobius"/>
    </source>
</evidence>
<gene>
    <name evidence="2" type="ORF">C3E79_04650</name>
</gene>
<evidence type="ECO:0000313" key="2">
    <source>
        <dbReference type="EMBL" id="AWB83855.1"/>
    </source>
</evidence>
<feature type="transmembrane region" description="Helical" evidence="1">
    <location>
        <begin position="29"/>
        <end position="54"/>
    </location>
</feature>
<organism evidence="2 3">
    <name type="scientific">Corynebacterium liangguodongii</name>
    <dbReference type="NCBI Taxonomy" id="2079535"/>
    <lineage>
        <taxon>Bacteria</taxon>
        <taxon>Bacillati</taxon>
        <taxon>Actinomycetota</taxon>
        <taxon>Actinomycetes</taxon>
        <taxon>Mycobacteriales</taxon>
        <taxon>Corynebacteriaceae</taxon>
        <taxon>Corynebacterium</taxon>
    </lineage>
</organism>
<dbReference type="KEGG" id="clia:C3E79_04650"/>
<name>A0A2S0WDJ9_9CORY</name>
<keyword evidence="3" id="KW-1185">Reference proteome</keyword>
<proteinExistence type="predicted"/>
<dbReference type="EMBL" id="CP026948">
    <property type="protein sequence ID" value="AWB83855.1"/>
    <property type="molecule type" value="Genomic_DNA"/>
</dbReference>
<dbReference type="AlphaFoldDB" id="A0A2S0WDJ9"/>
<protein>
    <submittedName>
        <fullName evidence="2">Uncharacterized protein</fullName>
    </submittedName>
</protein>
<evidence type="ECO:0000313" key="3">
    <source>
        <dbReference type="Proteomes" id="UP000244754"/>
    </source>
</evidence>
<dbReference type="RefSeq" id="WP_108403864.1">
    <property type="nucleotide sequence ID" value="NZ_CP026948.1"/>
</dbReference>
<keyword evidence="1" id="KW-1133">Transmembrane helix</keyword>
<dbReference type="Proteomes" id="UP000244754">
    <property type="component" value="Chromosome"/>
</dbReference>
<keyword evidence="1" id="KW-0472">Membrane</keyword>
<keyword evidence="1" id="KW-0812">Transmembrane</keyword>
<accession>A0A2S0WDJ9</accession>